<accession>A0A1H0W3G4</accession>
<protein>
    <submittedName>
        <fullName evidence="2">Uncharacterized protein</fullName>
    </submittedName>
</protein>
<name>A0A1H0W3G4_9PSEU</name>
<evidence type="ECO:0000313" key="3">
    <source>
        <dbReference type="Proteomes" id="UP000199651"/>
    </source>
</evidence>
<feature type="chain" id="PRO_5039277606" evidence="1">
    <location>
        <begin position="30"/>
        <end position="304"/>
    </location>
</feature>
<keyword evidence="3" id="KW-1185">Reference proteome</keyword>
<proteinExistence type="predicted"/>
<keyword evidence="1" id="KW-0732">Signal</keyword>
<dbReference type="RefSeq" id="WP_133794523.1">
    <property type="nucleotide sequence ID" value="NZ_FNDV01000007.1"/>
</dbReference>
<evidence type="ECO:0000256" key="1">
    <source>
        <dbReference type="SAM" id="SignalP"/>
    </source>
</evidence>
<dbReference type="STRING" id="504798.SAMN05421871_10767"/>
<gene>
    <name evidence="2" type="ORF">SAMN05192558_11767</name>
</gene>
<dbReference type="AlphaFoldDB" id="A0A1H0W3G4"/>
<dbReference type="Proteomes" id="UP000199651">
    <property type="component" value="Unassembled WGS sequence"/>
</dbReference>
<evidence type="ECO:0000313" key="2">
    <source>
        <dbReference type="EMBL" id="SDP85093.1"/>
    </source>
</evidence>
<dbReference type="OrthoDB" id="6243098at2"/>
<sequence length="304" mass="31938">MRPLTRAGLVVALAASAVTFQLGTATAHAPSGAIFTTLPDGSEVNFNHFPTKQDVYLDGGPGPGAPQDAAGLDDGTYVFQVTDPSGKVLLSTDPARCRQFTVSGGVISAVVDTDCEHVTGVDLDHAATTVQLFPYLDTPNNGGVYKVWVTTVEDFLAGCAEFGVANGLDVVDCGSVGGNRHGFVPAHSKTDNFKVGDRPIIEIDTVFRRAGGDPIDGLKVKWTDTNGASNVKWSYWAPQLSVYHEAHVEAVETGVHRITVADQPGCQVLSIAQGNKQTAGPGTVDVRINNLGRSSTIFINVTCA</sequence>
<feature type="signal peptide" evidence="1">
    <location>
        <begin position="1"/>
        <end position="29"/>
    </location>
</feature>
<organism evidence="2 3">
    <name type="scientific">Actinokineospora alba</name>
    <dbReference type="NCBI Taxonomy" id="504798"/>
    <lineage>
        <taxon>Bacteria</taxon>
        <taxon>Bacillati</taxon>
        <taxon>Actinomycetota</taxon>
        <taxon>Actinomycetes</taxon>
        <taxon>Pseudonocardiales</taxon>
        <taxon>Pseudonocardiaceae</taxon>
        <taxon>Actinokineospora</taxon>
    </lineage>
</organism>
<dbReference type="EMBL" id="FNJB01000017">
    <property type="protein sequence ID" value="SDP85093.1"/>
    <property type="molecule type" value="Genomic_DNA"/>
</dbReference>
<reference evidence="3" key="1">
    <citation type="submission" date="2016-10" db="EMBL/GenBank/DDBJ databases">
        <authorList>
            <person name="Varghese N."/>
            <person name="Submissions S."/>
        </authorList>
    </citation>
    <scope>NUCLEOTIDE SEQUENCE [LARGE SCALE GENOMIC DNA]</scope>
    <source>
        <strain evidence="3">IBRC-M 10655</strain>
    </source>
</reference>